<accession>A0A4R8Q6F6</accession>
<protein>
    <submittedName>
        <fullName evidence="1">Uncharacterized protein</fullName>
    </submittedName>
</protein>
<proteinExistence type="predicted"/>
<organism evidence="1 2">
    <name type="scientific">Colletotrichum spinosum</name>
    <dbReference type="NCBI Taxonomy" id="1347390"/>
    <lineage>
        <taxon>Eukaryota</taxon>
        <taxon>Fungi</taxon>
        <taxon>Dikarya</taxon>
        <taxon>Ascomycota</taxon>
        <taxon>Pezizomycotina</taxon>
        <taxon>Sordariomycetes</taxon>
        <taxon>Hypocreomycetidae</taxon>
        <taxon>Glomerellales</taxon>
        <taxon>Glomerellaceae</taxon>
        <taxon>Colletotrichum</taxon>
        <taxon>Colletotrichum orbiculare species complex</taxon>
    </lineage>
</organism>
<dbReference type="EMBL" id="QAPG01000056">
    <property type="protein sequence ID" value="TDZ34097.1"/>
    <property type="molecule type" value="Genomic_DNA"/>
</dbReference>
<evidence type="ECO:0000313" key="1">
    <source>
        <dbReference type="EMBL" id="TDZ34097.1"/>
    </source>
</evidence>
<reference evidence="1 2" key="1">
    <citation type="submission" date="2018-11" db="EMBL/GenBank/DDBJ databases">
        <title>Genome sequence and assembly of Colletotrichum spinosum.</title>
        <authorList>
            <person name="Gan P."/>
            <person name="Shirasu K."/>
        </authorList>
    </citation>
    <scope>NUCLEOTIDE SEQUENCE [LARGE SCALE GENOMIC DNA]</scope>
    <source>
        <strain evidence="1 2">CBS 515.97</strain>
    </source>
</reference>
<sequence>MEHANDARFSNSIRVRDARCLDNPIELRQAAASAMQCHAIRLVPSVRQRSPSGLGNIINRPRTIFSQSLGP</sequence>
<evidence type="ECO:0000313" key="2">
    <source>
        <dbReference type="Proteomes" id="UP000295083"/>
    </source>
</evidence>
<dbReference type="Proteomes" id="UP000295083">
    <property type="component" value="Unassembled WGS sequence"/>
</dbReference>
<name>A0A4R8Q6F6_9PEZI</name>
<dbReference type="AlphaFoldDB" id="A0A4R8Q6F6"/>
<comment type="caution">
    <text evidence="1">The sequence shown here is derived from an EMBL/GenBank/DDBJ whole genome shotgun (WGS) entry which is preliminary data.</text>
</comment>
<keyword evidence="2" id="KW-1185">Reference proteome</keyword>
<gene>
    <name evidence="1" type="ORF">C8035_v009613</name>
</gene>